<dbReference type="AlphaFoldDB" id="A0A915JBQ9"/>
<dbReference type="WBParaSite" id="nRc.2.0.1.t23928-RA">
    <property type="protein sequence ID" value="nRc.2.0.1.t23928-RA"/>
    <property type="gene ID" value="nRc.2.0.1.g23928"/>
</dbReference>
<protein>
    <submittedName>
        <fullName evidence="2">Uncharacterized protein</fullName>
    </submittedName>
</protein>
<evidence type="ECO:0000313" key="2">
    <source>
        <dbReference type="WBParaSite" id="nRc.2.0.1.t23928-RA"/>
    </source>
</evidence>
<accession>A0A915JBQ9</accession>
<name>A0A915JBQ9_ROMCU</name>
<proteinExistence type="predicted"/>
<sequence length="97" mass="11461">MVKREPTTKKLKERHIQFKEEALSESSSLMNQQKTLLFKVGDQVRVKKPSKSVRKVIPWKQLECDNISWTIWWAKLANKSMDLLEYIDLLDKAVDED</sequence>
<evidence type="ECO:0000313" key="1">
    <source>
        <dbReference type="Proteomes" id="UP000887565"/>
    </source>
</evidence>
<organism evidence="1 2">
    <name type="scientific">Romanomermis culicivorax</name>
    <name type="common">Nematode worm</name>
    <dbReference type="NCBI Taxonomy" id="13658"/>
    <lineage>
        <taxon>Eukaryota</taxon>
        <taxon>Metazoa</taxon>
        <taxon>Ecdysozoa</taxon>
        <taxon>Nematoda</taxon>
        <taxon>Enoplea</taxon>
        <taxon>Dorylaimia</taxon>
        <taxon>Mermithida</taxon>
        <taxon>Mermithoidea</taxon>
        <taxon>Mermithidae</taxon>
        <taxon>Romanomermis</taxon>
    </lineage>
</organism>
<dbReference type="Proteomes" id="UP000887565">
    <property type="component" value="Unplaced"/>
</dbReference>
<keyword evidence="1" id="KW-1185">Reference proteome</keyword>
<reference evidence="2" key="1">
    <citation type="submission" date="2022-11" db="UniProtKB">
        <authorList>
            <consortium name="WormBaseParasite"/>
        </authorList>
    </citation>
    <scope>IDENTIFICATION</scope>
</reference>